<proteinExistence type="predicted"/>
<evidence type="ECO:0000313" key="4">
    <source>
        <dbReference type="EMBL" id="MBB6578066.1"/>
    </source>
</evidence>
<dbReference type="InterPro" id="IPR030673">
    <property type="entry name" value="PyroPPase_GppA_Ppx"/>
</dbReference>
<dbReference type="Gene3D" id="1.10.3210.10">
    <property type="entry name" value="Hypothetical protein af1432"/>
    <property type="match status" value="1"/>
</dbReference>
<dbReference type="CDD" id="cd24053">
    <property type="entry name" value="ASKHA_NBD_EcPPX-GppA-like"/>
    <property type="match status" value="1"/>
</dbReference>
<dbReference type="SUPFAM" id="SSF109604">
    <property type="entry name" value="HD-domain/PDEase-like"/>
    <property type="match status" value="1"/>
</dbReference>
<reference evidence="4 5" key="1">
    <citation type="submission" date="2020-08" db="EMBL/GenBank/DDBJ databases">
        <title>Functional genomics of gut bacteria from endangered species of beetles.</title>
        <authorList>
            <person name="Carlos-Shanley C."/>
        </authorList>
    </citation>
    <scope>NUCLEOTIDE SEQUENCE [LARGE SCALE GENOMIC DNA]</scope>
    <source>
        <strain evidence="4 5">S00124</strain>
    </source>
</reference>
<dbReference type="Pfam" id="PF21447">
    <property type="entry name" value="Ppx-GppA_III"/>
    <property type="match status" value="1"/>
</dbReference>
<dbReference type="PANTHER" id="PTHR30005:SF0">
    <property type="entry name" value="RETROGRADE REGULATION PROTEIN 2"/>
    <property type="match status" value="1"/>
</dbReference>
<organism evidence="4 5">
    <name type="scientific">Comamonas odontotermitis</name>
    <dbReference type="NCBI Taxonomy" id="379895"/>
    <lineage>
        <taxon>Bacteria</taxon>
        <taxon>Pseudomonadati</taxon>
        <taxon>Pseudomonadota</taxon>
        <taxon>Betaproteobacteria</taxon>
        <taxon>Burkholderiales</taxon>
        <taxon>Comamonadaceae</taxon>
        <taxon>Comamonas</taxon>
    </lineage>
</organism>
<dbReference type="Pfam" id="PF02541">
    <property type="entry name" value="Ppx-GppA"/>
    <property type="match status" value="1"/>
</dbReference>
<dbReference type="GO" id="GO:0004309">
    <property type="term" value="F:exopolyphosphatase activity"/>
    <property type="evidence" value="ECO:0007669"/>
    <property type="project" value="UniProtKB-EC"/>
</dbReference>
<protein>
    <submittedName>
        <fullName evidence="4">Exopolyphosphatase/guanosine-5'-triphosphate, 3'-diphosphate pyrophosphatase</fullName>
        <ecNumber evidence="4">3.6.1.11</ecNumber>
        <ecNumber evidence="4">3.6.1.40</ecNumber>
    </submittedName>
</protein>
<dbReference type="InterPro" id="IPR043129">
    <property type="entry name" value="ATPase_NBD"/>
</dbReference>
<evidence type="ECO:0000259" key="2">
    <source>
        <dbReference type="Pfam" id="PF02541"/>
    </source>
</evidence>
<dbReference type="Gene3D" id="3.30.420.150">
    <property type="entry name" value="Exopolyphosphatase. Domain 2"/>
    <property type="match status" value="1"/>
</dbReference>
<accession>A0ABR6RFX3</accession>
<evidence type="ECO:0000259" key="3">
    <source>
        <dbReference type="Pfam" id="PF21447"/>
    </source>
</evidence>
<dbReference type="InterPro" id="IPR048950">
    <property type="entry name" value="Ppx_GppA_C"/>
</dbReference>
<evidence type="ECO:0000256" key="1">
    <source>
        <dbReference type="ARBA" id="ARBA00022801"/>
    </source>
</evidence>
<keyword evidence="5" id="KW-1185">Reference proteome</keyword>
<comment type="caution">
    <text evidence="4">The sequence shown here is derived from an EMBL/GenBank/DDBJ whole genome shotgun (WGS) entry which is preliminary data.</text>
</comment>
<dbReference type="InterPro" id="IPR003695">
    <property type="entry name" value="Ppx_GppA_N"/>
</dbReference>
<evidence type="ECO:0000313" key="5">
    <source>
        <dbReference type="Proteomes" id="UP000562492"/>
    </source>
</evidence>
<feature type="domain" description="Ppx/GppA phosphatase N-terminal" evidence="2">
    <location>
        <begin position="31"/>
        <end position="307"/>
    </location>
</feature>
<dbReference type="EC" id="3.6.1.11" evidence="4"/>
<sequence>MTTPMLDGTLLAAVDLGSNSFRLEVGRYAFGHIERVQYFKEMVRQGAGLDEAGNLSVESMQRGWDCLARFAERLKGFPPAQVRAVATQTLREAKNRDIFIQQANQILGYPISVISGPEEARLIYQGAAHSLPPSDERRLVVDIGGRSTELILGQRFLTERVASYPVGSVAWSLRYFPNGEFTKASLRTAHIAAQAVMEEAALHFAPNSWDMAYGTSGTANAIADVLAAYGGEPDVVRREQLYWLCEQLLAAGNAANVRLDGLKEERRAVIGGGVTALCAIFDLLQIDELRIASGALRQGLLRDMVQHEEYSDIRNRTINTLMERYHVDGTQAARVQQTAAILFEQAKRYTGVTDPAQLKSPMLDWASQLHEMGCLISHNDYHHHGAYVLSHSDVPGFTQTELSHLAALVLAQRGKLRKVEDFLQNPEFALELLCLRLATVLCHARRDPELEQLNLRDKPEKWSLKAQAGWSEQFPQSAYLLGEEVLAWQKTPYVFQFKQAGNIQAK</sequence>
<feature type="domain" description="Ppx/GppA phosphatase C-terminal" evidence="3">
    <location>
        <begin position="313"/>
        <end position="481"/>
    </location>
</feature>
<dbReference type="PANTHER" id="PTHR30005">
    <property type="entry name" value="EXOPOLYPHOSPHATASE"/>
    <property type="match status" value="1"/>
</dbReference>
<name>A0ABR6RFX3_9BURK</name>
<dbReference type="GO" id="GO:0008894">
    <property type="term" value="F:guanosine-5'-triphosphate,3'-diphosphate diphosphatase activity"/>
    <property type="evidence" value="ECO:0007669"/>
    <property type="project" value="UniProtKB-EC"/>
</dbReference>
<dbReference type="EC" id="3.6.1.40" evidence="4"/>
<dbReference type="Proteomes" id="UP000562492">
    <property type="component" value="Unassembled WGS sequence"/>
</dbReference>
<dbReference type="Gene3D" id="3.30.420.40">
    <property type="match status" value="1"/>
</dbReference>
<dbReference type="EMBL" id="JACHKZ010000011">
    <property type="protein sequence ID" value="MBB6578066.1"/>
    <property type="molecule type" value="Genomic_DNA"/>
</dbReference>
<dbReference type="PIRSF" id="PIRSF001267">
    <property type="entry name" value="Pyrophosphatase_GppA_Ppx"/>
    <property type="match status" value="1"/>
</dbReference>
<dbReference type="SUPFAM" id="SSF53067">
    <property type="entry name" value="Actin-like ATPase domain"/>
    <property type="match status" value="2"/>
</dbReference>
<dbReference type="InterPro" id="IPR050273">
    <property type="entry name" value="GppA/Ppx_hydrolase"/>
</dbReference>
<gene>
    <name evidence="4" type="ORF">HNP33_002141</name>
</gene>
<keyword evidence="1 4" id="KW-0378">Hydrolase</keyword>